<evidence type="ECO:0000256" key="1">
    <source>
        <dbReference type="ARBA" id="ARBA00023239"/>
    </source>
</evidence>
<proteinExistence type="predicted"/>
<sequence length="270" mass="29328">MIQSRAPKNAHCSYSQHEKPSMKRTSSMSRSTRETIQLAHSAAKSGADFAIALPPGYYAGALVANYMLAIKNYFIKVAAESPIPGMIYNFPAVTSGIDMQSDLILSIAKSAPNICGIKLTCGAVGKLTRITSIVNEQSFATEYPRKVETAPFRVIDGFIDFLLPSMAAGSSGAITGLANFAPKTCVRFWELCQAVPGSGSYAEAQRVQNLIANADGVAIKIGGMKMLLNRLFGYGGEPRRPLMPMEKERGDLVMEEKYIKDLLEFERGLK</sequence>
<comment type="caution">
    <text evidence="3">The sequence shown here is derived from an EMBL/GenBank/DDBJ whole genome shotgun (WGS) entry which is preliminary data.</text>
</comment>
<dbReference type="PANTHER" id="PTHR12128">
    <property type="entry name" value="DIHYDRODIPICOLINATE SYNTHASE"/>
    <property type="match status" value="1"/>
</dbReference>
<evidence type="ECO:0000256" key="2">
    <source>
        <dbReference type="SAM" id="MobiDB-lite"/>
    </source>
</evidence>
<evidence type="ECO:0000313" key="4">
    <source>
        <dbReference type="Proteomes" id="UP000701801"/>
    </source>
</evidence>
<dbReference type="InterPro" id="IPR013785">
    <property type="entry name" value="Aldolase_TIM"/>
</dbReference>
<dbReference type="SUPFAM" id="SSF51569">
    <property type="entry name" value="Aldolase"/>
    <property type="match status" value="1"/>
</dbReference>
<gene>
    <name evidence="3" type="ORF">HYALB_00011061</name>
</gene>
<dbReference type="GO" id="GO:0008840">
    <property type="term" value="F:4-hydroxy-tetrahydrodipicolinate synthase activity"/>
    <property type="evidence" value="ECO:0007669"/>
    <property type="project" value="TreeGrafter"/>
</dbReference>
<name>A0A9N9Q9B1_9HELO</name>
<dbReference type="PANTHER" id="PTHR12128:SF66">
    <property type="entry name" value="4-HYDROXY-2-OXOGLUTARATE ALDOLASE, MITOCHONDRIAL"/>
    <property type="match status" value="1"/>
</dbReference>
<dbReference type="AlphaFoldDB" id="A0A9N9Q9B1"/>
<keyword evidence="1" id="KW-0456">Lyase</keyword>
<feature type="region of interest" description="Disordered" evidence="2">
    <location>
        <begin position="1"/>
        <end position="33"/>
    </location>
</feature>
<dbReference type="Pfam" id="PF00701">
    <property type="entry name" value="DHDPS"/>
    <property type="match status" value="1"/>
</dbReference>
<dbReference type="CDD" id="cd00408">
    <property type="entry name" value="DHDPS-like"/>
    <property type="match status" value="1"/>
</dbReference>
<dbReference type="OrthoDB" id="191315at2759"/>
<evidence type="ECO:0000313" key="3">
    <source>
        <dbReference type="EMBL" id="CAG8978796.1"/>
    </source>
</evidence>
<dbReference type="Gene3D" id="3.20.20.70">
    <property type="entry name" value="Aldolase class I"/>
    <property type="match status" value="1"/>
</dbReference>
<dbReference type="InterPro" id="IPR002220">
    <property type="entry name" value="DapA-like"/>
</dbReference>
<dbReference type="EMBL" id="CAJVRM010000280">
    <property type="protein sequence ID" value="CAG8978796.1"/>
    <property type="molecule type" value="Genomic_DNA"/>
</dbReference>
<reference evidence="3" key="1">
    <citation type="submission" date="2021-07" db="EMBL/GenBank/DDBJ databases">
        <authorList>
            <person name="Durling M."/>
        </authorList>
    </citation>
    <scope>NUCLEOTIDE SEQUENCE</scope>
</reference>
<organism evidence="3 4">
    <name type="scientific">Hymenoscyphus albidus</name>
    <dbReference type="NCBI Taxonomy" id="595503"/>
    <lineage>
        <taxon>Eukaryota</taxon>
        <taxon>Fungi</taxon>
        <taxon>Dikarya</taxon>
        <taxon>Ascomycota</taxon>
        <taxon>Pezizomycotina</taxon>
        <taxon>Leotiomycetes</taxon>
        <taxon>Helotiales</taxon>
        <taxon>Helotiaceae</taxon>
        <taxon>Hymenoscyphus</taxon>
    </lineage>
</organism>
<accession>A0A9N9Q9B1</accession>
<dbReference type="SMART" id="SM01130">
    <property type="entry name" value="DHDPS"/>
    <property type="match status" value="1"/>
</dbReference>
<dbReference type="Proteomes" id="UP000701801">
    <property type="component" value="Unassembled WGS sequence"/>
</dbReference>
<keyword evidence="4" id="KW-1185">Reference proteome</keyword>
<protein>
    <submittedName>
        <fullName evidence="3">Uncharacterized protein</fullName>
    </submittedName>
</protein>